<evidence type="ECO:0000259" key="4">
    <source>
        <dbReference type="PROSITE" id="PS51194"/>
    </source>
</evidence>
<feature type="domain" description="Helicase C-terminal" evidence="4">
    <location>
        <begin position="377"/>
        <end position="527"/>
    </location>
</feature>
<reference evidence="5" key="1">
    <citation type="journal article" date="2021" name="PeerJ">
        <title>Extensive microbial diversity within the chicken gut microbiome revealed by metagenomics and culture.</title>
        <authorList>
            <person name="Gilroy R."/>
            <person name="Ravi A."/>
            <person name="Getino M."/>
            <person name="Pursley I."/>
            <person name="Horton D.L."/>
            <person name="Alikhan N.F."/>
            <person name="Baker D."/>
            <person name="Gharbi K."/>
            <person name="Hall N."/>
            <person name="Watson M."/>
            <person name="Adriaenssens E.M."/>
            <person name="Foster-Nyarko E."/>
            <person name="Jarju S."/>
            <person name="Secka A."/>
            <person name="Antonio M."/>
            <person name="Oren A."/>
            <person name="Chaudhuri R.R."/>
            <person name="La Ragione R."/>
            <person name="Hildebrand F."/>
            <person name="Pallen M.J."/>
        </authorList>
    </citation>
    <scope>NUCLEOTIDE SEQUENCE</scope>
    <source>
        <strain evidence="5">CHK178-16964</strain>
    </source>
</reference>
<dbReference type="GO" id="GO:0005524">
    <property type="term" value="F:ATP binding"/>
    <property type="evidence" value="ECO:0007669"/>
    <property type="project" value="UniProtKB-KW"/>
</dbReference>
<dbReference type="Gene3D" id="3.40.50.300">
    <property type="entry name" value="P-loop containing nucleotide triphosphate hydrolases"/>
    <property type="match status" value="2"/>
</dbReference>
<protein>
    <submittedName>
        <fullName evidence="5">DEAD/DEAH box helicase</fullName>
    </submittedName>
</protein>
<dbReference type="GO" id="GO:0005694">
    <property type="term" value="C:chromosome"/>
    <property type="evidence" value="ECO:0007669"/>
    <property type="project" value="TreeGrafter"/>
</dbReference>
<keyword evidence="2" id="KW-0067">ATP-binding</keyword>
<dbReference type="GO" id="GO:0043138">
    <property type="term" value="F:3'-5' DNA helicase activity"/>
    <property type="evidence" value="ECO:0007669"/>
    <property type="project" value="TreeGrafter"/>
</dbReference>
<feature type="domain" description="Helicase ATP-binding" evidence="3">
    <location>
        <begin position="168"/>
        <end position="349"/>
    </location>
</feature>
<dbReference type="PROSITE" id="PS51192">
    <property type="entry name" value="HELICASE_ATP_BIND_1"/>
    <property type="match status" value="1"/>
</dbReference>
<dbReference type="InterPro" id="IPR011545">
    <property type="entry name" value="DEAD/DEAH_box_helicase_dom"/>
</dbReference>
<evidence type="ECO:0000256" key="1">
    <source>
        <dbReference type="ARBA" id="ARBA00022741"/>
    </source>
</evidence>
<dbReference type="PANTHER" id="PTHR13710">
    <property type="entry name" value="DNA HELICASE RECQ FAMILY MEMBER"/>
    <property type="match status" value="1"/>
</dbReference>
<evidence type="ECO:0000259" key="3">
    <source>
        <dbReference type="PROSITE" id="PS51192"/>
    </source>
</evidence>
<dbReference type="InterPro" id="IPR027417">
    <property type="entry name" value="P-loop_NTPase"/>
</dbReference>
<evidence type="ECO:0000313" key="6">
    <source>
        <dbReference type="Proteomes" id="UP000823900"/>
    </source>
</evidence>
<dbReference type="PANTHER" id="PTHR13710:SF149">
    <property type="entry name" value="ATP-DEPENDENT DNA HELICASE TLH2"/>
    <property type="match status" value="1"/>
</dbReference>
<proteinExistence type="predicted"/>
<evidence type="ECO:0000313" key="5">
    <source>
        <dbReference type="EMBL" id="HJA72184.1"/>
    </source>
</evidence>
<dbReference type="Pfam" id="PF00271">
    <property type="entry name" value="Helicase_C"/>
    <property type="match status" value="1"/>
</dbReference>
<dbReference type="SMART" id="SM00487">
    <property type="entry name" value="DEXDc"/>
    <property type="match status" value="1"/>
</dbReference>
<accession>A0A9D2HKI9</accession>
<dbReference type="Pfam" id="PF00270">
    <property type="entry name" value="DEAD"/>
    <property type="match status" value="1"/>
</dbReference>
<dbReference type="SMART" id="SM00490">
    <property type="entry name" value="HELICc"/>
    <property type="match status" value="1"/>
</dbReference>
<dbReference type="Proteomes" id="UP000823900">
    <property type="component" value="Unassembled WGS sequence"/>
</dbReference>
<evidence type="ECO:0000256" key="2">
    <source>
        <dbReference type="ARBA" id="ARBA00022840"/>
    </source>
</evidence>
<sequence length="829" mass="94748">MDYMDIFQAYLDGSISISSAEIQMRNLAKNLQNSGKMGEHAKAILCITYFKRYTQYNTGRIKTGDFMLFMRDFILFVGRFRFPRLVTDAVLRDGAPFGVFVAADGAVDVLEKVPKAIEEHNNFIKEVYRLGEGSNDALEEASGDAYVHHFTKFHTYRSFEQKLAVHCALELPNDHTLMISLPTGGGKSLITQLLAAFHKRLTVVVVPTVSLAKDQYLQAIECISDEETKKNIFSFQSGGDNSKMIKGVEEKTARLIFTSPEAILKGEHFGKALRQAAEDGYLYNVVIDEAHIVPDWGANFRPEFQIFSVVLREWRILSGKSIRTYLLSATLSDDVIDVLFDLFGSESGNAKFRCDALRKEPRYMICENHSYEHRERQIVEMVKLLPKPLIVYVIEPSVAKRYIKLLKEEGLSNVFTYTGDTKDKERDLLLEQWKNNEFDIMIATSAFGMGVDKSNVRTIVHACVPENLSRFYQEVGRAGRDGLPSLSVLCYYMGRDERKNDLSVAFGLVKGSILKQEKIKVRLESILKDARNMVDGDLVTADLSTVPATFSKEEAEHAGLRNMCWNINALLLLHRRGYINIESARYDAKEQTYFFNFRIINVDLLQDMEQLTQLLEKDRQQEYDMRVDGYHKMADMVRQPKSKCWGKQFVDLYPYAKPICSGCPVHPVGSELSEDHFRIRQKCCINVEPDPPGRLLRRYMGILPNMLIPVDAYDEVDVEQLAEICDKLSLAAFIYPDNTKVNSKTDCMTFTHSEFLEVANKIPWLLRNGMLILLSDNLSISNKVFDVAFSGNMEQYRKVWCCKLNTRIASHNRSINEFLNCRIRDINNI</sequence>
<reference evidence="5" key="2">
    <citation type="submission" date="2021-04" db="EMBL/GenBank/DDBJ databases">
        <authorList>
            <person name="Gilroy R."/>
        </authorList>
    </citation>
    <scope>NUCLEOTIDE SEQUENCE</scope>
    <source>
        <strain evidence="5">CHK178-16964</strain>
    </source>
</reference>
<dbReference type="GO" id="GO:0009378">
    <property type="term" value="F:four-way junction helicase activity"/>
    <property type="evidence" value="ECO:0007669"/>
    <property type="project" value="TreeGrafter"/>
</dbReference>
<keyword evidence="5" id="KW-0378">Hydrolase</keyword>
<dbReference type="GO" id="GO:0000724">
    <property type="term" value="P:double-strand break repair via homologous recombination"/>
    <property type="evidence" value="ECO:0007669"/>
    <property type="project" value="TreeGrafter"/>
</dbReference>
<dbReference type="InterPro" id="IPR014001">
    <property type="entry name" value="Helicase_ATP-bd"/>
</dbReference>
<gene>
    <name evidence="5" type="ORF">IAA07_11525</name>
</gene>
<dbReference type="GO" id="GO:0003676">
    <property type="term" value="F:nucleic acid binding"/>
    <property type="evidence" value="ECO:0007669"/>
    <property type="project" value="InterPro"/>
</dbReference>
<comment type="caution">
    <text evidence="5">The sequence shown here is derived from an EMBL/GenBank/DDBJ whole genome shotgun (WGS) entry which is preliminary data.</text>
</comment>
<dbReference type="EMBL" id="DWZA01000100">
    <property type="protein sequence ID" value="HJA72184.1"/>
    <property type="molecule type" value="Genomic_DNA"/>
</dbReference>
<keyword evidence="1" id="KW-0547">Nucleotide-binding</keyword>
<dbReference type="SUPFAM" id="SSF52540">
    <property type="entry name" value="P-loop containing nucleoside triphosphate hydrolases"/>
    <property type="match status" value="1"/>
</dbReference>
<dbReference type="GO" id="GO:0005737">
    <property type="term" value="C:cytoplasm"/>
    <property type="evidence" value="ECO:0007669"/>
    <property type="project" value="TreeGrafter"/>
</dbReference>
<dbReference type="AlphaFoldDB" id="A0A9D2HKI9"/>
<keyword evidence="5" id="KW-0347">Helicase</keyword>
<name>A0A9D2HKI9_9FIRM</name>
<dbReference type="InterPro" id="IPR001650">
    <property type="entry name" value="Helicase_C-like"/>
</dbReference>
<dbReference type="PROSITE" id="PS51194">
    <property type="entry name" value="HELICASE_CTER"/>
    <property type="match status" value="1"/>
</dbReference>
<organism evidence="5 6">
    <name type="scientific">Candidatus Lachnoclostridium stercoravium</name>
    <dbReference type="NCBI Taxonomy" id="2838633"/>
    <lineage>
        <taxon>Bacteria</taxon>
        <taxon>Bacillati</taxon>
        <taxon>Bacillota</taxon>
        <taxon>Clostridia</taxon>
        <taxon>Lachnospirales</taxon>
        <taxon>Lachnospiraceae</taxon>
    </lineage>
</organism>